<dbReference type="GO" id="GO:0030975">
    <property type="term" value="F:thiamine binding"/>
    <property type="evidence" value="ECO:0007669"/>
    <property type="project" value="TreeGrafter"/>
</dbReference>
<evidence type="ECO:0000313" key="3">
    <source>
        <dbReference type="Proteomes" id="UP000241960"/>
    </source>
</evidence>
<name>A0A9Q6MU68_9STAP</name>
<dbReference type="Pfam" id="PF13343">
    <property type="entry name" value="SBP_bac_6"/>
    <property type="match status" value="1"/>
</dbReference>
<evidence type="ECO:0000313" key="2">
    <source>
        <dbReference type="EMBL" id="PTI74890.1"/>
    </source>
</evidence>
<evidence type="ECO:0000256" key="1">
    <source>
        <dbReference type="ARBA" id="ARBA00022729"/>
    </source>
</evidence>
<proteinExistence type="predicted"/>
<keyword evidence="1" id="KW-0732">Signal</keyword>
<dbReference type="RefSeq" id="WP_107545193.1">
    <property type="nucleotide sequence ID" value="NZ_JAHKBG010000002.1"/>
</dbReference>
<protein>
    <submittedName>
        <fullName evidence="2">ABC transporter substrate-binding protein</fullName>
    </submittedName>
</protein>
<reference evidence="2 3" key="1">
    <citation type="journal article" date="2016" name="Front. Microbiol.">
        <title>Comprehensive Phylogenetic Analysis of Bovine Non-aureus Staphylococci Species Based on Whole-Genome Sequencing.</title>
        <authorList>
            <person name="Naushad S."/>
            <person name="Barkema H.W."/>
            <person name="Luby C."/>
            <person name="Condas L.A."/>
            <person name="Nobrega D.B."/>
            <person name="Carson D.A."/>
            <person name="De Buck J."/>
        </authorList>
    </citation>
    <scope>NUCLEOTIDE SEQUENCE [LARGE SCALE GENOMIC DNA]</scope>
    <source>
        <strain evidence="2 3">SNUC 1231</strain>
    </source>
</reference>
<dbReference type="SUPFAM" id="SSF53850">
    <property type="entry name" value="Periplasmic binding protein-like II"/>
    <property type="match status" value="1"/>
</dbReference>
<dbReference type="PANTHER" id="PTHR30006:SF2">
    <property type="entry name" value="ABC TRANSPORTER SUBSTRATE-BINDING PROTEIN"/>
    <property type="match status" value="1"/>
</dbReference>
<accession>A0A9Q6MU68</accession>
<dbReference type="PANTHER" id="PTHR30006">
    <property type="entry name" value="THIAMINE-BINDING PERIPLASMIC PROTEIN-RELATED"/>
    <property type="match status" value="1"/>
</dbReference>
<sequence>MKLKLKIVLGVLLCLILLYFSYFGLGSSTDKVIISSNADEEAIDVIDKTLKQHGFKGEYIIQPQSTSELGGKMIAEGTNIEADIVTQSTYYLESAQKENNMFANLKHTNKKSLDSYPNYITPLLGNMGALFVNTEALKEQRLETPKTIKDLTKPEYKNQVAMPNIMDSSTGWLVIQSVIGQYGDKAGEQMLTKLIKHVGPHLESSGSGPLEKVESGEAAVGFGLRAQVIDSENKGKPIHLIDPKEGNYSLVEGAAVVKKGGEKQEKAEEMVSIIQKYGRQDLLEKYPVPLYEKDKVAKDQLPAYPRKWEGKLTVDLLEKHQDLFNKAKKEAQNK</sequence>
<dbReference type="GO" id="GO:0030288">
    <property type="term" value="C:outer membrane-bounded periplasmic space"/>
    <property type="evidence" value="ECO:0007669"/>
    <property type="project" value="TreeGrafter"/>
</dbReference>
<dbReference type="EMBL" id="PZFQ01000031">
    <property type="protein sequence ID" value="PTI74890.1"/>
    <property type="molecule type" value="Genomic_DNA"/>
</dbReference>
<dbReference type="GO" id="GO:0030976">
    <property type="term" value="F:thiamine pyrophosphate binding"/>
    <property type="evidence" value="ECO:0007669"/>
    <property type="project" value="TreeGrafter"/>
</dbReference>
<dbReference type="AlphaFoldDB" id="A0A9Q6MU68"/>
<organism evidence="2 3">
    <name type="scientific">Staphylococcus succinus</name>
    <dbReference type="NCBI Taxonomy" id="61015"/>
    <lineage>
        <taxon>Bacteria</taxon>
        <taxon>Bacillati</taxon>
        <taxon>Bacillota</taxon>
        <taxon>Bacilli</taxon>
        <taxon>Bacillales</taxon>
        <taxon>Staphylococcaceae</taxon>
        <taxon>Staphylococcus</taxon>
    </lineage>
</organism>
<dbReference type="GO" id="GO:0015888">
    <property type="term" value="P:thiamine transport"/>
    <property type="evidence" value="ECO:0007669"/>
    <property type="project" value="TreeGrafter"/>
</dbReference>
<comment type="caution">
    <text evidence="2">The sequence shown here is derived from an EMBL/GenBank/DDBJ whole genome shotgun (WGS) entry which is preliminary data.</text>
</comment>
<gene>
    <name evidence="2" type="ORF">BU058_09445</name>
</gene>
<dbReference type="Gene3D" id="3.40.190.10">
    <property type="entry name" value="Periplasmic binding protein-like II"/>
    <property type="match status" value="2"/>
</dbReference>
<dbReference type="Proteomes" id="UP000241960">
    <property type="component" value="Unassembled WGS sequence"/>
</dbReference>